<dbReference type="Gene3D" id="2.60.200.20">
    <property type="match status" value="1"/>
</dbReference>
<feature type="compositionally biased region" description="Basic and acidic residues" evidence="2">
    <location>
        <begin position="173"/>
        <end position="184"/>
    </location>
</feature>
<dbReference type="InterPro" id="IPR000253">
    <property type="entry name" value="FHA_dom"/>
</dbReference>
<feature type="compositionally biased region" description="Basic and acidic residues" evidence="2">
    <location>
        <begin position="382"/>
        <end position="393"/>
    </location>
</feature>
<name>A0ABN3B0Y4_9MICC</name>
<reference evidence="4 5" key="1">
    <citation type="journal article" date="2019" name="Int. J. Syst. Evol. Microbiol.">
        <title>The Global Catalogue of Microorganisms (GCM) 10K type strain sequencing project: providing services to taxonomists for standard genome sequencing and annotation.</title>
        <authorList>
            <consortium name="The Broad Institute Genomics Platform"/>
            <consortium name="The Broad Institute Genome Sequencing Center for Infectious Disease"/>
            <person name="Wu L."/>
            <person name="Ma J."/>
        </authorList>
    </citation>
    <scope>NUCLEOTIDE SEQUENCE [LARGE SCALE GENOMIC DNA]</scope>
    <source>
        <strain evidence="4 5">JCM 14917</strain>
    </source>
</reference>
<feature type="compositionally biased region" description="Low complexity" evidence="2">
    <location>
        <begin position="355"/>
        <end position="376"/>
    </location>
</feature>
<sequence>MSAVRYLPGEGWLSVVRSGVVVLVPAATAPELTDRLWNQLGENPNLQAVLPIVAGGFGQGLESMPPFGVVSHTDRLHVLLRGDVHLSVDTDAGGAQVELSGQQVTTWVERIVDGGGNGFTLSGGSVDAAGSIGPGGYSGASGDTATLPLESGIVRASVVSVKSFGPVGPADPVRAEPEPADPERAVTGAAEAEELATINPSLYLSSTDGVDEDGQRAADGADSIGEDQNQQAEPDTELQTTGYDHLWDQTVMRRVEDAAVRPPEEANPSNEVDVQEDVAQVPEQPSRPSERPQQAELSESSEQSELSELSELSKPQPEPSTPPADASPIPLTAPGQLIDSVPWARKSAGTGGPATGPATLNRSATPITPDTSITPDAPAPKQPRDLPDAEDHDGQTIMRSDLQVQPSQQPAQPAAEPRLGTGPLVLARLCGQGHANPPEASDCKVCSQPLDSEPREVRRPSLGTMRISTGEVVELDRSLIIGRQPSVSRVQGRGMPKLVQVTSAGGDISRSHVEVRLDGWHVLLCDLKATNGTVLIRAGQPPRRLGESETAFLLDGDVAQLGDDIFLRFEGLR</sequence>
<feature type="compositionally biased region" description="Polar residues" evidence="2">
    <location>
        <begin position="226"/>
        <end position="242"/>
    </location>
</feature>
<evidence type="ECO:0000259" key="3">
    <source>
        <dbReference type="PROSITE" id="PS50006"/>
    </source>
</evidence>
<proteinExistence type="predicted"/>
<dbReference type="EMBL" id="BAAAON010000010">
    <property type="protein sequence ID" value="GAA2177870.1"/>
    <property type="molecule type" value="Genomic_DNA"/>
</dbReference>
<dbReference type="InterPro" id="IPR008984">
    <property type="entry name" value="SMAD_FHA_dom_sf"/>
</dbReference>
<evidence type="ECO:0000256" key="1">
    <source>
        <dbReference type="ARBA" id="ARBA00022553"/>
    </source>
</evidence>
<protein>
    <recommendedName>
        <fullName evidence="3">FHA domain-containing protein</fullName>
    </recommendedName>
</protein>
<feature type="compositionally biased region" description="Low complexity" evidence="2">
    <location>
        <begin position="292"/>
        <end position="315"/>
    </location>
</feature>
<dbReference type="CDD" id="cd00060">
    <property type="entry name" value="FHA"/>
    <property type="match status" value="1"/>
</dbReference>
<keyword evidence="1" id="KW-0597">Phosphoprotein</keyword>
<dbReference type="Proteomes" id="UP001500974">
    <property type="component" value="Unassembled WGS sequence"/>
</dbReference>
<dbReference type="RefSeq" id="WP_346028830.1">
    <property type="nucleotide sequence ID" value="NZ_BAAAON010000010.1"/>
</dbReference>
<evidence type="ECO:0000313" key="4">
    <source>
        <dbReference type="EMBL" id="GAA2177870.1"/>
    </source>
</evidence>
<feature type="compositionally biased region" description="Polar residues" evidence="2">
    <location>
        <begin position="198"/>
        <end position="208"/>
    </location>
</feature>
<evidence type="ECO:0000256" key="2">
    <source>
        <dbReference type="SAM" id="MobiDB-lite"/>
    </source>
</evidence>
<dbReference type="PROSITE" id="PS50006">
    <property type="entry name" value="FHA_DOMAIN"/>
    <property type="match status" value="1"/>
</dbReference>
<accession>A0ABN3B0Y4</accession>
<comment type="caution">
    <text evidence="4">The sequence shown here is derived from an EMBL/GenBank/DDBJ whole genome shotgun (WGS) entry which is preliminary data.</text>
</comment>
<feature type="domain" description="FHA" evidence="3">
    <location>
        <begin position="479"/>
        <end position="535"/>
    </location>
</feature>
<gene>
    <name evidence="4" type="ORF">GCM10009784_30090</name>
</gene>
<evidence type="ECO:0000313" key="5">
    <source>
        <dbReference type="Proteomes" id="UP001500974"/>
    </source>
</evidence>
<organism evidence="4 5">
    <name type="scientific">Arthrobacter parietis</name>
    <dbReference type="NCBI Taxonomy" id="271434"/>
    <lineage>
        <taxon>Bacteria</taxon>
        <taxon>Bacillati</taxon>
        <taxon>Actinomycetota</taxon>
        <taxon>Actinomycetes</taxon>
        <taxon>Micrococcales</taxon>
        <taxon>Micrococcaceae</taxon>
        <taxon>Arthrobacter</taxon>
    </lineage>
</organism>
<feature type="region of interest" description="Disordered" evidence="2">
    <location>
        <begin position="165"/>
        <end position="393"/>
    </location>
</feature>
<dbReference type="SUPFAM" id="SSF49879">
    <property type="entry name" value="SMAD/FHA domain"/>
    <property type="match status" value="1"/>
</dbReference>
<keyword evidence="5" id="KW-1185">Reference proteome</keyword>
<feature type="compositionally biased region" description="Basic and acidic residues" evidence="2">
    <location>
        <begin position="245"/>
        <end position="264"/>
    </location>
</feature>